<feature type="region of interest" description="Disordered" evidence="1">
    <location>
        <begin position="1"/>
        <end position="51"/>
    </location>
</feature>
<name>A0AAV2H8U4_LYMST</name>
<dbReference type="Proteomes" id="UP001497497">
    <property type="component" value="Unassembled WGS sequence"/>
</dbReference>
<feature type="region of interest" description="Disordered" evidence="1">
    <location>
        <begin position="78"/>
        <end position="99"/>
    </location>
</feature>
<sequence>GRRNKKKKKRGKLNRVRPSMLSGLKFGGRLGKSRKGSDSSALSQMSGPSVRVSMERNSIETISLQSNIPPDTVLPAVTKTGEHKPPLKSPSRIAPYLEL</sequence>
<evidence type="ECO:0000313" key="3">
    <source>
        <dbReference type="Proteomes" id="UP001497497"/>
    </source>
</evidence>
<feature type="compositionally biased region" description="Basic residues" evidence="1">
    <location>
        <begin position="1"/>
        <end position="15"/>
    </location>
</feature>
<comment type="caution">
    <text evidence="2">The sequence shown here is derived from an EMBL/GenBank/DDBJ whole genome shotgun (WGS) entry which is preliminary data.</text>
</comment>
<feature type="non-terminal residue" evidence="2">
    <location>
        <position position="1"/>
    </location>
</feature>
<gene>
    <name evidence="2" type="ORF">GSLYS_00004198001</name>
</gene>
<reference evidence="2 3" key="1">
    <citation type="submission" date="2024-04" db="EMBL/GenBank/DDBJ databases">
        <authorList>
            <consortium name="Genoscope - CEA"/>
            <person name="William W."/>
        </authorList>
    </citation>
    <scope>NUCLEOTIDE SEQUENCE [LARGE SCALE GENOMIC DNA]</scope>
</reference>
<evidence type="ECO:0000256" key="1">
    <source>
        <dbReference type="SAM" id="MobiDB-lite"/>
    </source>
</evidence>
<accession>A0AAV2H8U4</accession>
<proteinExistence type="predicted"/>
<feature type="compositionally biased region" description="Polar residues" evidence="1">
    <location>
        <begin position="38"/>
        <end position="47"/>
    </location>
</feature>
<keyword evidence="3" id="KW-1185">Reference proteome</keyword>
<dbReference type="AlphaFoldDB" id="A0AAV2H8U4"/>
<organism evidence="2 3">
    <name type="scientific">Lymnaea stagnalis</name>
    <name type="common">Great pond snail</name>
    <name type="synonym">Helix stagnalis</name>
    <dbReference type="NCBI Taxonomy" id="6523"/>
    <lineage>
        <taxon>Eukaryota</taxon>
        <taxon>Metazoa</taxon>
        <taxon>Spiralia</taxon>
        <taxon>Lophotrochozoa</taxon>
        <taxon>Mollusca</taxon>
        <taxon>Gastropoda</taxon>
        <taxon>Heterobranchia</taxon>
        <taxon>Euthyneura</taxon>
        <taxon>Panpulmonata</taxon>
        <taxon>Hygrophila</taxon>
        <taxon>Lymnaeoidea</taxon>
        <taxon>Lymnaeidae</taxon>
        <taxon>Lymnaea</taxon>
    </lineage>
</organism>
<feature type="non-terminal residue" evidence="2">
    <location>
        <position position="99"/>
    </location>
</feature>
<dbReference type="EMBL" id="CAXITT010000061">
    <property type="protein sequence ID" value="CAL1530065.1"/>
    <property type="molecule type" value="Genomic_DNA"/>
</dbReference>
<protein>
    <submittedName>
        <fullName evidence="2">Uncharacterized protein</fullName>
    </submittedName>
</protein>
<evidence type="ECO:0000313" key="2">
    <source>
        <dbReference type="EMBL" id="CAL1530065.1"/>
    </source>
</evidence>